<keyword evidence="5 7" id="KW-1133">Transmembrane helix</keyword>
<gene>
    <name evidence="8" type="ORF">RE476_00330</name>
</gene>
<evidence type="ECO:0000256" key="2">
    <source>
        <dbReference type="ARBA" id="ARBA00022448"/>
    </source>
</evidence>
<protein>
    <submittedName>
        <fullName evidence="8">Multidrug efflux SMR transporter</fullName>
    </submittedName>
</protein>
<reference evidence="8" key="1">
    <citation type="submission" date="2023-08" db="EMBL/GenBank/DDBJ databases">
        <title>Methanolobus mangrovi sp. nov. and Methanolobus sediminis sp. nov, two novel methylotrophic methanogens isolated from mangrove sediments in China.</title>
        <authorList>
            <person name="Zhou J."/>
        </authorList>
    </citation>
    <scope>NUCLEOTIDE SEQUENCE</scope>
    <source>
        <strain evidence="8">FTZ2</strain>
    </source>
</reference>
<evidence type="ECO:0000313" key="8">
    <source>
        <dbReference type="EMBL" id="WMW22300.1"/>
    </source>
</evidence>
<keyword evidence="6 7" id="KW-0472">Membrane</keyword>
<feature type="transmembrane region" description="Helical" evidence="7">
    <location>
        <begin position="57"/>
        <end position="78"/>
    </location>
</feature>
<name>A0AA51UFQ1_9EURY</name>
<dbReference type="KEGG" id="mmav:RE476_00330"/>
<dbReference type="GeneID" id="84228541"/>
<dbReference type="AlphaFoldDB" id="A0AA51UFQ1"/>
<dbReference type="Pfam" id="PF00893">
    <property type="entry name" value="Multi_Drug_Res"/>
    <property type="match status" value="1"/>
</dbReference>
<dbReference type="RefSeq" id="WP_309308102.1">
    <property type="nucleotide sequence ID" value="NZ_CP133594.1"/>
</dbReference>
<evidence type="ECO:0000256" key="5">
    <source>
        <dbReference type="ARBA" id="ARBA00022989"/>
    </source>
</evidence>
<evidence type="ECO:0000313" key="9">
    <source>
        <dbReference type="Proteomes" id="UP001183006"/>
    </source>
</evidence>
<dbReference type="PANTHER" id="PTHR30561:SF1">
    <property type="entry name" value="MULTIDRUG TRANSPORTER EMRE"/>
    <property type="match status" value="1"/>
</dbReference>
<dbReference type="InterPro" id="IPR037185">
    <property type="entry name" value="EmrE-like"/>
</dbReference>
<feature type="transmembrane region" description="Helical" evidence="7">
    <location>
        <begin position="84"/>
        <end position="102"/>
    </location>
</feature>
<evidence type="ECO:0000256" key="3">
    <source>
        <dbReference type="ARBA" id="ARBA00022475"/>
    </source>
</evidence>
<accession>A0AA51UFQ1</accession>
<keyword evidence="4 7" id="KW-0812">Transmembrane</keyword>
<keyword evidence="2" id="KW-0813">Transport</keyword>
<dbReference type="GO" id="GO:0005886">
    <property type="term" value="C:plasma membrane"/>
    <property type="evidence" value="ECO:0007669"/>
    <property type="project" value="UniProtKB-SubCell"/>
</dbReference>
<dbReference type="Proteomes" id="UP001183006">
    <property type="component" value="Chromosome"/>
</dbReference>
<evidence type="ECO:0000256" key="1">
    <source>
        <dbReference type="ARBA" id="ARBA00004651"/>
    </source>
</evidence>
<sequence>MSYLYLAFAIVFEICGTTCMKLSEGFTKPLPSILIFVFYGISFISFTIALKKIDVSVAYAIWAGLGVALISLIGHFGFNEPMPAARIISLALIAIGVIGLHLSTSVN</sequence>
<feature type="transmembrane region" description="Helical" evidence="7">
    <location>
        <begin position="32"/>
        <end position="50"/>
    </location>
</feature>
<keyword evidence="3" id="KW-1003">Cell membrane</keyword>
<comment type="subcellular location">
    <subcellularLocation>
        <location evidence="1">Cell membrane</location>
        <topology evidence="1">Multi-pass membrane protein</topology>
    </subcellularLocation>
</comment>
<evidence type="ECO:0000256" key="4">
    <source>
        <dbReference type="ARBA" id="ARBA00022692"/>
    </source>
</evidence>
<dbReference type="SUPFAM" id="SSF103481">
    <property type="entry name" value="Multidrug resistance efflux transporter EmrE"/>
    <property type="match status" value="1"/>
</dbReference>
<dbReference type="InterPro" id="IPR045324">
    <property type="entry name" value="Small_multidrug_res"/>
</dbReference>
<proteinExistence type="predicted"/>
<dbReference type="GO" id="GO:0022857">
    <property type="term" value="F:transmembrane transporter activity"/>
    <property type="evidence" value="ECO:0007669"/>
    <property type="project" value="InterPro"/>
</dbReference>
<evidence type="ECO:0000256" key="7">
    <source>
        <dbReference type="SAM" id="Phobius"/>
    </source>
</evidence>
<dbReference type="EMBL" id="CP133594">
    <property type="protein sequence ID" value="WMW22300.1"/>
    <property type="molecule type" value="Genomic_DNA"/>
</dbReference>
<evidence type="ECO:0000256" key="6">
    <source>
        <dbReference type="ARBA" id="ARBA00023136"/>
    </source>
</evidence>
<dbReference type="PANTHER" id="PTHR30561">
    <property type="entry name" value="SMR FAMILY PROTON-DEPENDENT DRUG EFFLUX TRANSPORTER SUGE"/>
    <property type="match status" value="1"/>
</dbReference>
<dbReference type="Gene3D" id="1.10.3730.20">
    <property type="match status" value="1"/>
</dbReference>
<organism evidence="8 9">
    <name type="scientific">Methanolobus mangrovi</name>
    <dbReference type="NCBI Taxonomy" id="3072977"/>
    <lineage>
        <taxon>Archaea</taxon>
        <taxon>Methanobacteriati</taxon>
        <taxon>Methanobacteriota</taxon>
        <taxon>Stenosarchaea group</taxon>
        <taxon>Methanomicrobia</taxon>
        <taxon>Methanosarcinales</taxon>
        <taxon>Methanosarcinaceae</taxon>
        <taxon>Methanolobus</taxon>
    </lineage>
</organism>
<dbReference type="InterPro" id="IPR000390">
    <property type="entry name" value="Small_drug/metabolite_transptr"/>
</dbReference>
<keyword evidence="9" id="KW-1185">Reference proteome</keyword>
<dbReference type="FunFam" id="1.10.3730.20:FF:000001">
    <property type="entry name" value="Quaternary ammonium compound resistance transporter SugE"/>
    <property type="match status" value="1"/>
</dbReference>